<dbReference type="EMBL" id="MCGR01000006">
    <property type="protein sequence ID" value="ORY89360.1"/>
    <property type="molecule type" value="Genomic_DNA"/>
</dbReference>
<name>A0A1Y2G327_9BASI</name>
<proteinExistence type="predicted"/>
<dbReference type="PANTHER" id="PTHR15032:SF27">
    <property type="entry name" value="N-ACYL-PHOSPHATIDYLETHANOLAMINE-HYDROLYZING PHOSPHOLIPASE D"/>
    <property type="match status" value="1"/>
</dbReference>
<feature type="domain" description="Metallo-beta-lactamase" evidence="1">
    <location>
        <begin position="148"/>
        <end position="403"/>
    </location>
</feature>
<dbReference type="InterPro" id="IPR001279">
    <property type="entry name" value="Metallo-B-lactamas"/>
</dbReference>
<keyword evidence="3" id="KW-1185">Reference proteome</keyword>
<dbReference type="InterPro" id="IPR036866">
    <property type="entry name" value="RibonucZ/Hydroxyglut_hydro"/>
</dbReference>
<dbReference type="Proteomes" id="UP000193467">
    <property type="component" value="Unassembled WGS sequence"/>
</dbReference>
<gene>
    <name evidence="2" type="ORF">BCR35DRAFT_300513</name>
</gene>
<dbReference type="Gene3D" id="3.60.15.10">
    <property type="entry name" value="Ribonuclease Z/Hydroxyacylglutathione hydrolase-like"/>
    <property type="match status" value="1"/>
</dbReference>
<evidence type="ECO:0000259" key="1">
    <source>
        <dbReference type="Pfam" id="PF12706"/>
    </source>
</evidence>
<comment type="caution">
    <text evidence="2">The sequence shown here is derived from an EMBL/GenBank/DDBJ whole genome shotgun (WGS) entry which is preliminary data.</text>
</comment>
<dbReference type="STRING" id="106004.A0A1Y2G327"/>
<dbReference type="SUPFAM" id="SSF56281">
    <property type="entry name" value="Metallo-hydrolase/oxidoreductase"/>
    <property type="match status" value="1"/>
</dbReference>
<dbReference type="GO" id="GO:0005737">
    <property type="term" value="C:cytoplasm"/>
    <property type="evidence" value="ECO:0007669"/>
    <property type="project" value="TreeGrafter"/>
</dbReference>
<dbReference type="OrthoDB" id="332863at2759"/>
<dbReference type="GO" id="GO:0070290">
    <property type="term" value="F:N-acylphosphatidylethanolamine-specific phospholipase D activity"/>
    <property type="evidence" value="ECO:0007669"/>
    <property type="project" value="TreeGrafter"/>
</dbReference>
<organism evidence="2 3">
    <name type="scientific">Leucosporidium creatinivorum</name>
    <dbReference type="NCBI Taxonomy" id="106004"/>
    <lineage>
        <taxon>Eukaryota</taxon>
        <taxon>Fungi</taxon>
        <taxon>Dikarya</taxon>
        <taxon>Basidiomycota</taxon>
        <taxon>Pucciniomycotina</taxon>
        <taxon>Microbotryomycetes</taxon>
        <taxon>Leucosporidiales</taxon>
        <taxon>Leucosporidium</taxon>
    </lineage>
</organism>
<protein>
    <submittedName>
        <fullName evidence="2">Beta-lactamase superfamily domain-domain-containing protein</fullName>
    </submittedName>
</protein>
<sequence>MPLIPCLSTNKAFPLEPLHSMPPQTPRPSHWSNDLGTSFRNPWPSALAPTWSELISGGGLLGWAKREDKLISHERAREIKVVEPDWGMGRGATARSGRGDKVNGENAKLVAEKEGKGLLMGTWLGHAGAFVEIPLERGKDGMQRSAKLLFDPIFSGTAGPTAYTGPKRYRKSPCEVDDLPGCDCVFISHNHYDHLDLSSIQAIMKRFPNARYFVPLGNKPWFVSTGVPENQINEMDWWQDIELCPEELSYEPDEEDAQSRSRLRMTCVPAQHNSGRTGIDSGATLWSGWVVEHLVTSQPSKPDDESTGRVTRKGALYFAGDTGYRRHRTSDAICPVFEELGKKFGPFDLSFLPIWRGGSLSFVSWLGLRLHHENIPSALHGSPTDAVAMHLDIKSRNSIGIHFGTFIGAEHESLEAIIELADECEKLGVHLLEDETDDEKGRFGVVDLGETIVIEIDELVIVG</sequence>
<dbReference type="AlphaFoldDB" id="A0A1Y2G327"/>
<accession>A0A1Y2G327</accession>
<dbReference type="Pfam" id="PF12706">
    <property type="entry name" value="Lactamase_B_2"/>
    <property type="match status" value="1"/>
</dbReference>
<dbReference type="GO" id="GO:0070291">
    <property type="term" value="P:N-acylethanolamine metabolic process"/>
    <property type="evidence" value="ECO:0007669"/>
    <property type="project" value="TreeGrafter"/>
</dbReference>
<dbReference type="PANTHER" id="PTHR15032">
    <property type="entry name" value="N-ACYL-PHOSPHATIDYLETHANOLAMINE-HYDROLYZING PHOSPHOLIPASE D"/>
    <property type="match status" value="1"/>
</dbReference>
<dbReference type="GO" id="GO:0070292">
    <property type="term" value="P:N-acylphosphatidylethanolamine metabolic process"/>
    <property type="evidence" value="ECO:0007669"/>
    <property type="project" value="TreeGrafter"/>
</dbReference>
<reference evidence="2 3" key="1">
    <citation type="submission" date="2016-07" db="EMBL/GenBank/DDBJ databases">
        <title>Pervasive Adenine N6-methylation of Active Genes in Fungi.</title>
        <authorList>
            <consortium name="DOE Joint Genome Institute"/>
            <person name="Mondo S.J."/>
            <person name="Dannebaum R.O."/>
            <person name="Kuo R.C."/>
            <person name="Labutti K."/>
            <person name="Haridas S."/>
            <person name="Kuo A."/>
            <person name="Salamov A."/>
            <person name="Ahrendt S.R."/>
            <person name="Lipzen A."/>
            <person name="Sullivan W."/>
            <person name="Andreopoulos W.B."/>
            <person name="Clum A."/>
            <person name="Lindquist E."/>
            <person name="Daum C."/>
            <person name="Ramamoorthy G.K."/>
            <person name="Gryganskyi A."/>
            <person name="Culley D."/>
            <person name="Magnuson J.K."/>
            <person name="James T.Y."/>
            <person name="O'Malley M.A."/>
            <person name="Stajich J.E."/>
            <person name="Spatafora J.W."/>
            <person name="Visel A."/>
            <person name="Grigoriev I.V."/>
        </authorList>
    </citation>
    <scope>NUCLEOTIDE SEQUENCE [LARGE SCALE GENOMIC DNA]</scope>
    <source>
        <strain evidence="2 3">62-1032</strain>
    </source>
</reference>
<evidence type="ECO:0000313" key="3">
    <source>
        <dbReference type="Proteomes" id="UP000193467"/>
    </source>
</evidence>
<dbReference type="InParanoid" id="A0A1Y2G327"/>
<evidence type="ECO:0000313" key="2">
    <source>
        <dbReference type="EMBL" id="ORY89360.1"/>
    </source>
</evidence>